<gene>
    <name evidence="2" type="ORF">ABVK25_007825</name>
</gene>
<evidence type="ECO:0008006" key="4">
    <source>
        <dbReference type="Google" id="ProtNLM"/>
    </source>
</evidence>
<dbReference type="Proteomes" id="UP001590951">
    <property type="component" value="Unassembled WGS sequence"/>
</dbReference>
<feature type="region of interest" description="Disordered" evidence="1">
    <location>
        <begin position="1"/>
        <end position="34"/>
    </location>
</feature>
<dbReference type="EMBL" id="JBHFEH010000031">
    <property type="protein sequence ID" value="KAL2051910.1"/>
    <property type="molecule type" value="Genomic_DNA"/>
</dbReference>
<reference evidence="2 3" key="1">
    <citation type="submission" date="2024-09" db="EMBL/GenBank/DDBJ databases">
        <title>Rethinking Asexuality: The Enigmatic Case of Functional Sexual Genes in Lepraria (Stereocaulaceae).</title>
        <authorList>
            <person name="Doellman M."/>
            <person name="Sun Y."/>
            <person name="Barcenas-Pena A."/>
            <person name="Lumbsch H.T."/>
            <person name="Grewe F."/>
        </authorList>
    </citation>
    <scope>NUCLEOTIDE SEQUENCE [LARGE SCALE GENOMIC DNA]</scope>
    <source>
        <strain evidence="2 3">Grewe 0041</strain>
    </source>
</reference>
<feature type="compositionally biased region" description="Polar residues" evidence="1">
    <location>
        <begin position="25"/>
        <end position="34"/>
    </location>
</feature>
<keyword evidence="3" id="KW-1185">Reference proteome</keyword>
<evidence type="ECO:0000313" key="3">
    <source>
        <dbReference type="Proteomes" id="UP001590951"/>
    </source>
</evidence>
<proteinExistence type="predicted"/>
<evidence type="ECO:0000256" key="1">
    <source>
        <dbReference type="SAM" id="MobiDB-lite"/>
    </source>
</evidence>
<evidence type="ECO:0000313" key="2">
    <source>
        <dbReference type="EMBL" id="KAL2051910.1"/>
    </source>
</evidence>
<name>A0ABR4B2E1_9LECA</name>
<protein>
    <recommendedName>
        <fullName evidence="4">Maturin</fullName>
    </recommendedName>
</protein>
<organism evidence="2 3">
    <name type="scientific">Lepraria finkii</name>
    <dbReference type="NCBI Taxonomy" id="1340010"/>
    <lineage>
        <taxon>Eukaryota</taxon>
        <taxon>Fungi</taxon>
        <taxon>Dikarya</taxon>
        <taxon>Ascomycota</taxon>
        <taxon>Pezizomycotina</taxon>
        <taxon>Lecanoromycetes</taxon>
        <taxon>OSLEUM clade</taxon>
        <taxon>Lecanoromycetidae</taxon>
        <taxon>Lecanorales</taxon>
        <taxon>Lecanorineae</taxon>
        <taxon>Stereocaulaceae</taxon>
        <taxon>Lepraria</taxon>
    </lineage>
</organism>
<accession>A0ABR4B2E1</accession>
<feature type="compositionally biased region" description="Basic residues" evidence="1">
    <location>
        <begin position="7"/>
        <end position="20"/>
    </location>
</feature>
<sequence>MPEVAHAHAHNPHPTRKKSLKTMASAPNSSTLSQSHRPLSSIFALDILALEYYYKNKTFWISFIDPSRIDPERFLSEITTHSKTGEAYLEKHFKFVQSLQIELETFDENWCFPIQAEQPEWLCSTLLLAKDGQEDKELLKRLQLRLRGSVSSSHPYKDKSRELTEEEAAEWTSLFQPLGSKIGTFMIFDQEVPFTDEGVETIRHAHGVDTDNEIAGESDY</sequence>
<comment type="caution">
    <text evidence="2">The sequence shown here is derived from an EMBL/GenBank/DDBJ whole genome shotgun (WGS) entry which is preliminary data.</text>
</comment>